<feature type="transmembrane region" description="Helical" evidence="1">
    <location>
        <begin position="434"/>
        <end position="454"/>
    </location>
</feature>
<accession>A0ABS1HCV5</accession>
<organism evidence="2 3">
    <name type="scientific">Viridibacillus soli</name>
    <dbReference type="NCBI Taxonomy" id="2798301"/>
    <lineage>
        <taxon>Bacteria</taxon>
        <taxon>Bacillati</taxon>
        <taxon>Bacillota</taxon>
        <taxon>Bacilli</taxon>
        <taxon>Bacillales</taxon>
        <taxon>Caryophanaceae</taxon>
        <taxon>Viridibacillus</taxon>
    </lineage>
</organism>
<keyword evidence="1" id="KW-0812">Transmembrane</keyword>
<feature type="transmembrane region" description="Helical" evidence="1">
    <location>
        <begin position="137"/>
        <end position="159"/>
    </location>
</feature>
<feature type="transmembrane region" description="Helical" evidence="1">
    <location>
        <begin position="508"/>
        <end position="530"/>
    </location>
</feature>
<dbReference type="PROSITE" id="PS51257">
    <property type="entry name" value="PROKAR_LIPOPROTEIN"/>
    <property type="match status" value="1"/>
</dbReference>
<feature type="transmembrane region" description="Helical" evidence="1">
    <location>
        <begin position="401"/>
        <end position="422"/>
    </location>
</feature>
<dbReference type="Proteomes" id="UP000618943">
    <property type="component" value="Unassembled WGS sequence"/>
</dbReference>
<feature type="transmembrane region" description="Helical" evidence="1">
    <location>
        <begin position="317"/>
        <end position="341"/>
    </location>
</feature>
<sequence length="549" mass="62769">MKHKFPLTYFFVTSLYSKPKQPMLQVVLMIACFYLFLQITAVNIAVYALGNLEEFMMYNLIISNILVFALVTYLSISNVFNYHEFNMLVALPLNPERVVAAKVSSSLLVPISISIMTQFSTLIFLIATFHFVELLKLVLFLPLTNLVTALFLIYVLSLVNRFRGKIRSAIAYLTINIAIAVLLAVAVASFIGYYFQARFTPVISTMDVSDIISWKNTVILLLSEMYEATKDIPVISFVVNVFITRGHAEVFGFVIVVLLLISGLLWRLTISNISVNYLKNGVLQMNPIGLKKSKLYKGKNTFVNYLQRELWVIQSEAYFKLQIGLTLLLPPVFACILLIVIQSDWFTTDMIMPLIKYFDQYFAYSIFLISCVNNISGTPFSREGRYYNLIRTLPFSIRKIYLIKVLVASATSMLGILLSYLVYILFGNWNKESLLMMLLVLLLVLCYNLLTPIYDMKNPSIEWENPSQAIKSNPNVLVSLFYGLPIPILIVSIHFYLLFLGTTSNSSIVMLIVVMFCMLSVLVWVLKNYLQINVRYTKKREVADRDLQQ</sequence>
<feature type="transmembrane region" description="Helical" evidence="1">
    <location>
        <begin position="26"/>
        <end position="49"/>
    </location>
</feature>
<feature type="transmembrane region" description="Helical" evidence="1">
    <location>
        <begin position="250"/>
        <end position="270"/>
    </location>
</feature>
<proteinExistence type="predicted"/>
<gene>
    <name evidence="2" type="ORF">JFL43_20930</name>
</gene>
<feature type="transmembrane region" description="Helical" evidence="1">
    <location>
        <begin position="361"/>
        <end position="380"/>
    </location>
</feature>
<feature type="transmembrane region" description="Helical" evidence="1">
    <location>
        <begin position="55"/>
        <end position="76"/>
    </location>
</feature>
<feature type="transmembrane region" description="Helical" evidence="1">
    <location>
        <begin position="171"/>
        <end position="195"/>
    </location>
</feature>
<evidence type="ECO:0000256" key="1">
    <source>
        <dbReference type="SAM" id="Phobius"/>
    </source>
</evidence>
<evidence type="ECO:0000313" key="2">
    <source>
        <dbReference type="EMBL" id="MBK3497245.1"/>
    </source>
</evidence>
<evidence type="ECO:0000313" key="3">
    <source>
        <dbReference type="Proteomes" id="UP000618943"/>
    </source>
</evidence>
<dbReference type="RefSeq" id="WP_200750549.1">
    <property type="nucleotide sequence ID" value="NZ_JAEOAH010000057.1"/>
</dbReference>
<protein>
    <recommendedName>
        <fullName evidence="4">ABC transporter permease</fullName>
    </recommendedName>
</protein>
<name>A0ABS1HCV5_9BACL</name>
<evidence type="ECO:0008006" key="4">
    <source>
        <dbReference type="Google" id="ProtNLM"/>
    </source>
</evidence>
<reference evidence="2 3" key="1">
    <citation type="submission" date="2020-12" db="EMBL/GenBank/DDBJ databases">
        <title>YIM B01967 draft genome.</title>
        <authorList>
            <person name="Yan X."/>
        </authorList>
    </citation>
    <scope>NUCLEOTIDE SEQUENCE [LARGE SCALE GENOMIC DNA]</scope>
    <source>
        <strain evidence="2 3">YIM B01967</strain>
    </source>
</reference>
<feature type="transmembrane region" description="Helical" evidence="1">
    <location>
        <begin position="475"/>
        <end position="496"/>
    </location>
</feature>
<comment type="caution">
    <text evidence="2">The sequence shown here is derived from an EMBL/GenBank/DDBJ whole genome shotgun (WGS) entry which is preliminary data.</text>
</comment>
<keyword evidence="3" id="KW-1185">Reference proteome</keyword>
<keyword evidence="1" id="KW-0472">Membrane</keyword>
<dbReference type="EMBL" id="JAEOAH010000057">
    <property type="protein sequence ID" value="MBK3497245.1"/>
    <property type="molecule type" value="Genomic_DNA"/>
</dbReference>
<keyword evidence="1" id="KW-1133">Transmembrane helix</keyword>
<feature type="transmembrane region" description="Helical" evidence="1">
    <location>
        <begin position="107"/>
        <end position="131"/>
    </location>
</feature>